<proteinExistence type="predicted"/>
<dbReference type="AlphaFoldDB" id="A0A239I7S6"/>
<protein>
    <submittedName>
        <fullName evidence="2">Uncharacterized protein</fullName>
    </submittedName>
</protein>
<feature type="compositionally biased region" description="Low complexity" evidence="1">
    <location>
        <begin position="1"/>
        <end position="14"/>
    </location>
</feature>
<keyword evidence="3" id="KW-1185">Reference proteome</keyword>
<reference evidence="3" key="1">
    <citation type="submission" date="2017-06" db="EMBL/GenBank/DDBJ databases">
        <authorList>
            <person name="Varghese N."/>
            <person name="Submissions S."/>
        </authorList>
    </citation>
    <scope>NUCLEOTIDE SEQUENCE [LARGE SCALE GENOMIC DNA]</scope>
    <source>
        <strain evidence="3">DSM 46839</strain>
    </source>
</reference>
<feature type="region of interest" description="Disordered" evidence="1">
    <location>
        <begin position="80"/>
        <end position="99"/>
    </location>
</feature>
<evidence type="ECO:0000256" key="1">
    <source>
        <dbReference type="SAM" id="MobiDB-lite"/>
    </source>
</evidence>
<name>A0A239I7S6_9ACTN</name>
<dbReference type="RefSeq" id="WP_089306937.1">
    <property type="nucleotide sequence ID" value="NZ_FZOO01000010.1"/>
</dbReference>
<dbReference type="OrthoDB" id="5195767at2"/>
<accession>A0A239I7S6</accession>
<sequence>MTDTDTTTEQTTHTPEAEEHQGGSDREFGELARTQQDVAQRARQLVAGDLAARAQDGGDADERTGRLVTSTRADLAAELREQEQEEARRHLERATRSSEDAVTGVVQGITTIVRSVVPAVLVRPEDVIEATYGLADQGLRVTRRLALTMAGSLRNLSQAA</sequence>
<evidence type="ECO:0000313" key="2">
    <source>
        <dbReference type="EMBL" id="SNS89685.1"/>
    </source>
</evidence>
<feature type="compositionally biased region" description="Basic and acidic residues" evidence="1">
    <location>
        <begin position="15"/>
        <end position="30"/>
    </location>
</feature>
<dbReference type="Proteomes" id="UP000198373">
    <property type="component" value="Unassembled WGS sequence"/>
</dbReference>
<feature type="region of interest" description="Disordered" evidence="1">
    <location>
        <begin position="1"/>
        <end position="37"/>
    </location>
</feature>
<evidence type="ECO:0000313" key="3">
    <source>
        <dbReference type="Proteomes" id="UP000198373"/>
    </source>
</evidence>
<dbReference type="EMBL" id="FZOO01000010">
    <property type="protein sequence ID" value="SNS89685.1"/>
    <property type="molecule type" value="Genomic_DNA"/>
</dbReference>
<gene>
    <name evidence="2" type="ORF">SAMN06893096_11039</name>
</gene>
<organism evidence="2 3">
    <name type="scientific">Geodermatophilus pulveris</name>
    <dbReference type="NCBI Taxonomy" id="1564159"/>
    <lineage>
        <taxon>Bacteria</taxon>
        <taxon>Bacillati</taxon>
        <taxon>Actinomycetota</taxon>
        <taxon>Actinomycetes</taxon>
        <taxon>Geodermatophilales</taxon>
        <taxon>Geodermatophilaceae</taxon>
        <taxon>Geodermatophilus</taxon>
    </lineage>
</organism>